<keyword evidence="2 4" id="KW-0863">Zinc-finger</keyword>
<dbReference type="GO" id="GO:0061630">
    <property type="term" value="F:ubiquitin protein ligase activity"/>
    <property type="evidence" value="ECO:0007669"/>
    <property type="project" value="TreeGrafter"/>
</dbReference>
<keyword evidence="9" id="KW-1185">Reference proteome</keyword>
<evidence type="ECO:0000256" key="2">
    <source>
        <dbReference type="ARBA" id="ARBA00022771"/>
    </source>
</evidence>
<dbReference type="Gene3D" id="3.30.40.10">
    <property type="entry name" value="Zinc/RING finger domain, C3HC4 (zinc finger)"/>
    <property type="match status" value="1"/>
</dbReference>
<dbReference type="PANTHER" id="PTHR25462">
    <property type="entry name" value="BONUS, ISOFORM C-RELATED"/>
    <property type="match status" value="1"/>
</dbReference>
<feature type="coiled-coil region" evidence="5">
    <location>
        <begin position="414"/>
        <end position="459"/>
    </location>
</feature>
<keyword evidence="5" id="KW-0175">Coiled coil</keyword>
<dbReference type="InterPro" id="IPR001841">
    <property type="entry name" value="Znf_RING"/>
</dbReference>
<dbReference type="Pfam" id="PF00643">
    <property type="entry name" value="zf-B_box"/>
    <property type="match status" value="1"/>
</dbReference>
<feature type="domain" description="B box-type" evidence="7">
    <location>
        <begin position="266"/>
        <end position="314"/>
    </location>
</feature>
<dbReference type="PANTHER" id="PTHR25462:SF291">
    <property type="entry name" value="E3 UBIQUITIN-PROTEIN LIGASE TRIM45"/>
    <property type="match status" value="1"/>
</dbReference>
<dbReference type="InterPro" id="IPR013083">
    <property type="entry name" value="Znf_RING/FYVE/PHD"/>
</dbReference>
<dbReference type="InterPro" id="IPR017907">
    <property type="entry name" value="Znf_RING_CS"/>
</dbReference>
<dbReference type="Pfam" id="PF14634">
    <property type="entry name" value="zf-RING_5"/>
    <property type="match status" value="1"/>
</dbReference>
<dbReference type="PROSITE" id="PS00518">
    <property type="entry name" value="ZF_RING_1"/>
    <property type="match status" value="1"/>
</dbReference>
<dbReference type="PROSITE" id="PS50119">
    <property type="entry name" value="ZF_BBOX"/>
    <property type="match status" value="2"/>
</dbReference>
<gene>
    <name evidence="8" type="ORF">LSH36_1114g00046</name>
</gene>
<evidence type="ECO:0000313" key="9">
    <source>
        <dbReference type="Proteomes" id="UP001208570"/>
    </source>
</evidence>
<dbReference type="SUPFAM" id="SSF57850">
    <property type="entry name" value="RING/U-box"/>
    <property type="match status" value="1"/>
</dbReference>
<accession>A0AAD9IW35</accession>
<evidence type="ECO:0000256" key="5">
    <source>
        <dbReference type="SAM" id="Coils"/>
    </source>
</evidence>
<dbReference type="SUPFAM" id="SSF57845">
    <property type="entry name" value="B-box zinc-binding domain"/>
    <property type="match status" value="1"/>
</dbReference>
<dbReference type="Gene3D" id="3.30.160.60">
    <property type="entry name" value="Classic Zinc Finger"/>
    <property type="match status" value="1"/>
</dbReference>
<name>A0AAD9IW35_9ANNE</name>
<evidence type="ECO:0000313" key="8">
    <source>
        <dbReference type="EMBL" id="KAK2141345.1"/>
    </source>
</evidence>
<feature type="domain" description="B box-type" evidence="7">
    <location>
        <begin position="319"/>
        <end position="359"/>
    </location>
</feature>
<feature type="non-terminal residue" evidence="8">
    <location>
        <position position="1"/>
    </location>
</feature>
<dbReference type="Proteomes" id="UP001208570">
    <property type="component" value="Unassembled WGS sequence"/>
</dbReference>
<keyword evidence="1" id="KW-0479">Metal-binding</keyword>
<dbReference type="InterPro" id="IPR000315">
    <property type="entry name" value="Znf_B-box"/>
</dbReference>
<dbReference type="GO" id="GO:0008270">
    <property type="term" value="F:zinc ion binding"/>
    <property type="evidence" value="ECO:0007669"/>
    <property type="project" value="UniProtKB-KW"/>
</dbReference>
<evidence type="ECO:0000256" key="4">
    <source>
        <dbReference type="PROSITE-ProRule" id="PRU00024"/>
    </source>
</evidence>
<dbReference type="InterPro" id="IPR047153">
    <property type="entry name" value="TRIM45/56/19-like"/>
</dbReference>
<sequence>ESAKNKHRVWERYPETRDPVEYKEYMKQLNKVRAMFRKLQKDAEKSLAEGAKSNANKFWRHVKSKMKSSVGLSEPKSETDDGKTILVKEDVDKAQTISDFLLSHQGASTVDYKGVVKDIRCSNRACTHIHNVLFLQIIHVSVMYQKRPSENDATNLQHRKALHLLSICTNRVRMATSGMIEELADLVSCQICFAEFSKKTPRLLSCLHVFCEECIENLLAHNDTPPGNVICPVCNMKTDVPKSCAENLPFFFHSRKIDKIKKHLEERHTVCKVCQTEIHKAYITCYCFQCSSGLCEYCRIRHDKHHENHTSIHVTSSSISYIICKDHDSHFEYFCMTCRRAICSKCCIGLHSDHQVYDLTYDGKGVSDEVKSVLVSKLELTNKALKRLDNVQDDATIRTKEIRSEIDKHHDLLIEELNKQYKSLCVELDQVNDSIMKDIEISRGQLQQTQKRIKHLLEENKSWFEPVEGISEAYLIGVDEVASSVKDEMSSTHVILDSIPRAGFIAGLEKIHLGQVTGNLDEMISNEDKQNGTLEIEELAGFGEIEVPILRQNKTNGGAASHKHRLGNIAFPLLMDKYVYLYNKYGS</sequence>
<protein>
    <submittedName>
        <fullName evidence="8">Uncharacterized protein</fullName>
    </submittedName>
</protein>
<reference evidence="8" key="1">
    <citation type="journal article" date="2023" name="Mol. Biol. Evol.">
        <title>Third-Generation Sequencing Reveals the Adaptive Role of the Epigenome in Three Deep-Sea Polychaetes.</title>
        <authorList>
            <person name="Perez M."/>
            <person name="Aroh O."/>
            <person name="Sun Y."/>
            <person name="Lan Y."/>
            <person name="Juniper S.K."/>
            <person name="Young C.R."/>
            <person name="Angers B."/>
            <person name="Qian P.Y."/>
        </authorList>
    </citation>
    <scope>NUCLEOTIDE SEQUENCE</scope>
    <source>
        <strain evidence="8">P08H-3</strain>
    </source>
</reference>
<dbReference type="EMBL" id="JAODUP010001114">
    <property type="protein sequence ID" value="KAK2141345.1"/>
    <property type="molecule type" value="Genomic_DNA"/>
</dbReference>
<comment type="caution">
    <text evidence="8">The sequence shown here is derived from an EMBL/GenBank/DDBJ whole genome shotgun (WGS) entry which is preliminary data.</text>
</comment>
<evidence type="ECO:0000256" key="1">
    <source>
        <dbReference type="ARBA" id="ARBA00022723"/>
    </source>
</evidence>
<proteinExistence type="predicted"/>
<dbReference type="PROSITE" id="PS50089">
    <property type="entry name" value="ZF_RING_2"/>
    <property type="match status" value="1"/>
</dbReference>
<dbReference type="AlphaFoldDB" id="A0AAD9IW35"/>
<evidence type="ECO:0000256" key="3">
    <source>
        <dbReference type="ARBA" id="ARBA00022833"/>
    </source>
</evidence>
<evidence type="ECO:0000259" key="6">
    <source>
        <dbReference type="PROSITE" id="PS50089"/>
    </source>
</evidence>
<evidence type="ECO:0000259" key="7">
    <source>
        <dbReference type="PROSITE" id="PS50119"/>
    </source>
</evidence>
<keyword evidence="3" id="KW-0862">Zinc</keyword>
<dbReference type="SMART" id="SM00184">
    <property type="entry name" value="RING"/>
    <property type="match status" value="1"/>
</dbReference>
<feature type="domain" description="RING-type" evidence="6">
    <location>
        <begin position="189"/>
        <end position="235"/>
    </location>
</feature>
<organism evidence="8 9">
    <name type="scientific">Paralvinella palmiformis</name>
    <dbReference type="NCBI Taxonomy" id="53620"/>
    <lineage>
        <taxon>Eukaryota</taxon>
        <taxon>Metazoa</taxon>
        <taxon>Spiralia</taxon>
        <taxon>Lophotrochozoa</taxon>
        <taxon>Annelida</taxon>
        <taxon>Polychaeta</taxon>
        <taxon>Sedentaria</taxon>
        <taxon>Canalipalpata</taxon>
        <taxon>Terebellida</taxon>
        <taxon>Terebelliformia</taxon>
        <taxon>Alvinellidae</taxon>
        <taxon>Paralvinella</taxon>
    </lineage>
</organism>